<protein>
    <submittedName>
        <fullName evidence="1">Uncharacterized protein</fullName>
    </submittedName>
</protein>
<gene>
    <name evidence="1" type="ORF">HQ865_14315</name>
</gene>
<dbReference type="KEGG" id="mmab:HQ865_14315"/>
<evidence type="ECO:0000313" key="1">
    <source>
        <dbReference type="EMBL" id="QKJ30872.1"/>
    </source>
</evidence>
<dbReference type="Proteomes" id="UP000505355">
    <property type="component" value="Chromosome"/>
</dbReference>
<name>A0A7D4QG75_9SPHI</name>
<dbReference type="RefSeq" id="WP_173415542.1">
    <property type="nucleotide sequence ID" value="NZ_CP054139.1"/>
</dbReference>
<sequence length="207" mass="24295">MKYSEILNGLYNGGIDDVIKILNASIYSTKLNKSDDEIIVVHTGFSFFTHKGTEMEVLVGFSTSSNELVVIRQTRANWSYRYIPLINGVRLRIPQKNHFINLLDNNVFDQIDESGDDYHLRCEEYNSLDEVHNLELIADNFSFKVITNRLILEFPLHRKFKNPVYLNGTIFSRTPQEENDKYDRQSFENYLREDYGENAEDAYWNTE</sequence>
<reference evidence="1 2" key="1">
    <citation type="submission" date="2020-05" db="EMBL/GenBank/DDBJ databases">
        <title>Mucilaginibacter mali sp. nov.</title>
        <authorList>
            <person name="Kim H.S."/>
            <person name="Lee K.C."/>
            <person name="Suh M.K."/>
            <person name="Kim J.-S."/>
            <person name="Han K.-I."/>
            <person name="Eom M.K."/>
            <person name="Shin Y.K."/>
            <person name="Lee J.-S."/>
        </authorList>
    </citation>
    <scope>NUCLEOTIDE SEQUENCE [LARGE SCALE GENOMIC DNA]</scope>
    <source>
        <strain evidence="1 2">G2-14</strain>
    </source>
</reference>
<evidence type="ECO:0000313" key="2">
    <source>
        <dbReference type="Proteomes" id="UP000505355"/>
    </source>
</evidence>
<dbReference type="AlphaFoldDB" id="A0A7D4QG75"/>
<organism evidence="1 2">
    <name type="scientific">Mucilaginibacter mali</name>
    <dbReference type="NCBI Taxonomy" id="2740462"/>
    <lineage>
        <taxon>Bacteria</taxon>
        <taxon>Pseudomonadati</taxon>
        <taxon>Bacteroidota</taxon>
        <taxon>Sphingobacteriia</taxon>
        <taxon>Sphingobacteriales</taxon>
        <taxon>Sphingobacteriaceae</taxon>
        <taxon>Mucilaginibacter</taxon>
    </lineage>
</organism>
<keyword evidence="2" id="KW-1185">Reference proteome</keyword>
<dbReference type="EMBL" id="CP054139">
    <property type="protein sequence ID" value="QKJ30872.1"/>
    <property type="molecule type" value="Genomic_DNA"/>
</dbReference>
<accession>A0A7D4QG75</accession>
<proteinExistence type="predicted"/>